<evidence type="ECO:0000256" key="2">
    <source>
        <dbReference type="ARBA" id="ARBA00022691"/>
    </source>
</evidence>
<dbReference type="InterPro" id="IPR058240">
    <property type="entry name" value="rSAM_sf"/>
</dbReference>
<dbReference type="InterPro" id="IPR051198">
    <property type="entry name" value="BchE-like"/>
</dbReference>
<keyword evidence="2" id="KW-0949">S-adenosyl-L-methionine</keyword>
<evidence type="ECO:0000259" key="6">
    <source>
        <dbReference type="PROSITE" id="PS51332"/>
    </source>
</evidence>
<dbReference type="PROSITE" id="PS51332">
    <property type="entry name" value="B12_BINDING"/>
    <property type="match status" value="1"/>
</dbReference>
<dbReference type="InterPro" id="IPR036724">
    <property type="entry name" value="Cobalamin-bd_sf"/>
</dbReference>
<accession>E1IGP2</accession>
<dbReference type="STRING" id="765420.OSCT_2493"/>
<comment type="cofactor">
    <cofactor evidence="1">
        <name>[4Fe-4S] cluster</name>
        <dbReference type="ChEBI" id="CHEBI:49883"/>
    </cofactor>
</comment>
<evidence type="ECO:0000259" key="7">
    <source>
        <dbReference type="PROSITE" id="PS51918"/>
    </source>
</evidence>
<dbReference type="Pfam" id="PF02310">
    <property type="entry name" value="B12-binding"/>
    <property type="match status" value="1"/>
</dbReference>
<dbReference type="SFLD" id="SFLDG01082">
    <property type="entry name" value="B12-binding_domain_containing"/>
    <property type="match status" value="1"/>
</dbReference>
<dbReference type="InterPro" id="IPR007197">
    <property type="entry name" value="rSAM"/>
</dbReference>
<dbReference type="GO" id="GO:0005829">
    <property type="term" value="C:cytosol"/>
    <property type="evidence" value="ECO:0007669"/>
    <property type="project" value="TreeGrafter"/>
</dbReference>
<gene>
    <name evidence="8" type="ORF">OSCT_2493</name>
</gene>
<sequence length="608" mass="66684">MDSLPSVLLAQLPVPSSPLLNTPLASGYLVAYAQAQGWAERVRFAILPRSLADHAGDADVVAAIVAHAPDLLAFSLYTWNSERSLAIAERVKEHLPHVLVLVGGPEVQRDNPWILHHPAVDLAVVGAGEATFVEILEWWQGPRDPAALLRIPGVVRCCPGGAPRFAPPRSPLPDLMQIPSPYLSGWLDLPLGSLQPIEISRFCPYTCSYCLYGRHSEQTSFSLERVLAEIAWGRERGIERVHLVEANLNLQPIFWPLMHALAELNADRQQTFYAELRAEYVDAASVAALVAANVTVVEVGLQSANPAALRAIRRHTDLERWAAGVERLMAAGIEVLLDVILGLPGDDAAGVALTRAFLHAHGLAHYDTFMLQVLPGTRLRREAAQHGIIFQARPPYAILATPSLSYVELRHLRRELKAEAGYNPDGREGLPPVRATQPAGTFQIVQHHSIEDLDSYTPKLHSLMQANPSSVVDLFLEVRDTLPNVEALHAWRETLPYQPSYLDYVNVYLNNSQVRLRLWLVVPWVVQVEPQHYAGVAEVLWRYVAVAGEVLPLGAWRVAGGAGIALEGADAEQHREALAWAKEYGRVVVKANPPLPQAGEGGRGVRAG</sequence>
<dbReference type="HOGENOM" id="CLU_448948_0_0_0"/>
<organism evidence="8 9">
    <name type="scientific">Oscillochloris trichoides DG-6</name>
    <dbReference type="NCBI Taxonomy" id="765420"/>
    <lineage>
        <taxon>Bacteria</taxon>
        <taxon>Bacillati</taxon>
        <taxon>Chloroflexota</taxon>
        <taxon>Chloroflexia</taxon>
        <taxon>Chloroflexales</taxon>
        <taxon>Chloroflexineae</taxon>
        <taxon>Oscillochloridaceae</taxon>
        <taxon>Oscillochloris</taxon>
    </lineage>
</organism>
<evidence type="ECO:0000313" key="8">
    <source>
        <dbReference type="EMBL" id="EFO79629.1"/>
    </source>
</evidence>
<dbReference type="GO" id="GO:0046872">
    <property type="term" value="F:metal ion binding"/>
    <property type="evidence" value="ECO:0007669"/>
    <property type="project" value="UniProtKB-KW"/>
</dbReference>
<keyword evidence="9" id="KW-1185">Reference proteome</keyword>
<evidence type="ECO:0000256" key="5">
    <source>
        <dbReference type="ARBA" id="ARBA00023014"/>
    </source>
</evidence>
<dbReference type="AlphaFoldDB" id="E1IGP2"/>
<evidence type="ECO:0000256" key="1">
    <source>
        <dbReference type="ARBA" id="ARBA00001966"/>
    </source>
</evidence>
<dbReference type="PANTHER" id="PTHR43409">
    <property type="entry name" value="ANAEROBIC MAGNESIUM-PROTOPORPHYRIN IX MONOMETHYL ESTER CYCLASE-RELATED"/>
    <property type="match status" value="1"/>
</dbReference>
<comment type="caution">
    <text evidence="8">The sequence shown here is derived from an EMBL/GenBank/DDBJ whole genome shotgun (WGS) entry which is preliminary data.</text>
</comment>
<dbReference type="GO" id="GO:0051539">
    <property type="term" value="F:4 iron, 4 sulfur cluster binding"/>
    <property type="evidence" value="ECO:0007669"/>
    <property type="project" value="UniProtKB-KW"/>
</dbReference>
<dbReference type="SUPFAM" id="SSF52242">
    <property type="entry name" value="Cobalamin (vitamin B12)-binding domain"/>
    <property type="match status" value="1"/>
</dbReference>
<dbReference type="SFLD" id="SFLDS00029">
    <property type="entry name" value="Radical_SAM"/>
    <property type="match status" value="1"/>
</dbReference>
<keyword evidence="4" id="KW-0408">Iron</keyword>
<dbReference type="EMBL" id="ADVR01000110">
    <property type="protein sequence ID" value="EFO79629.1"/>
    <property type="molecule type" value="Genomic_DNA"/>
</dbReference>
<dbReference type="InterPro" id="IPR006158">
    <property type="entry name" value="Cobalamin-bd"/>
</dbReference>
<feature type="domain" description="B12-binding" evidence="6">
    <location>
        <begin position="5"/>
        <end position="146"/>
    </location>
</feature>
<dbReference type="GO" id="GO:0003824">
    <property type="term" value="F:catalytic activity"/>
    <property type="evidence" value="ECO:0007669"/>
    <property type="project" value="InterPro"/>
</dbReference>
<dbReference type="InterPro" id="IPR034466">
    <property type="entry name" value="Methyltransferase_Class_B"/>
</dbReference>
<feature type="domain" description="Radical SAM core" evidence="7">
    <location>
        <begin position="189"/>
        <end position="419"/>
    </location>
</feature>
<dbReference type="PROSITE" id="PS51918">
    <property type="entry name" value="RADICAL_SAM"/>
    <property type="match status" value="1"/>
</dbReference>
<dbReference type="Pfam" id="PF04055">
    <property type="entry name" value="Radical_SAM"/>
    <property type="match status" value="1"/>
</dbReference>
<evidence type="ECO:0000256" key="4">
    <source>
        <dbReference type="ARBA" id="ARBA00023004"/>
    </source>
</evidence>
<dbReference type="Gene3D" id="3.80.30.20">
    <property type="entry name" value="tm_1862 like domain"/>
    <property type="match status" value="1"/>
</dbReference>
<dbReference type="SUPFAM" id="SSF102114">
    <property type="entry name" value="Radical SAM enzymes"/>
    <property type="match status" value="1"/>
</dbReference>
<dbReference type="SMART" id="SM00729">
    <property type="entry name" value="Elp3"/>
    <property type="match status" value="1"/>
</dbReference>
<dbReference type="CDD" id="cd01335">
    <property type="entry name" value="Radical_SAM"/>
    <property type="match status" value="1"/>
</dbReference>
<keyword evidence="5" id="KW-0411">Iron-sulfur</keyword>
<dbReference type="InterPro" id="IPR006638">
    <property type="entry name" value="Elp3/MiaA/NifB-like_rSAM"/>
</dbReference>
<dbReference type="GO" id="GO:0031419">
    <property type="term" value="F:cobalamin binding"/>
    <property type="evidence" value="ECO:0007669"/>
    <property type="project" value="InterPro"/>
</dbReference>
<protein>
    <submittedName>
        <fullName evidence="8">Radical SAM domain-containing protein</fullName>
    </submittedName>
</protein>
<dbReference type="SFLD" id="SFLDG01123">
    <property type="entry name" value="methyltransferase_(Class_B)"/>
    <property type="match status" value="1"/>
</dbReference>
<proteinExistence type="predicted"/>
<reference evidence="8 9" key="1">
    <citation type="journal article" date="2011" name="J. Bacteriol.">
        <title>Draft genome sequence of the anoxygenic filamentous phototrophic bacterium Oscillochloris trichoides subsp. DG-6.</title>
        <authorList>
            <person name="Kuznetsov B.B."/>
            <person name="Ivanovsky R.N."/>
            <person name="Keppen O.I."/>
            <person name="Sukhacheva M.V."/>
            <person name="Bumazhkin B.K."/>
            <person name="Patutina E.O."/>
            <person name="Beletsky A.V."/>
            <person name="Mardanov A.V."/>
            <person name="Baslerov R.V."/>
            <person name="Panteleeva A.N."/>
            <person name="Kolganova T.V."/>
            <person name="Ravin N.V."/>
            <person name="Skryabin K.G."/>
        </authorList>
    </citation>
    <scope>NUCLEOTIDE SEQUENCE [LARGE SCALE GENOMIC DNA]</scope>
    <source>
        <strain evidence="8 9">DG-6</strain>
    </source>
</reference>
<keyword evidence="3" id="KW-0479">Metal-binding</keyword>
<name>E1IGP2_9CHLR</name>
<dbReference type="eggNOG" id="COG1032">
    <property type="taxonomic scope" value="Bacteria"/>
</dbReference>
<dbReference type="InterPro" id="IPR023404">
    <property type="entry name" value="rSAM_horseshoe"/>
</dbReference>
<evidence type="ECO:0000313" key="9">
    <source>
        <dbReference type="Proteomes" id="UP000054010"/>
    </source>
</evidence>
<dbReference type="Gene3D" id="3.40.50.280">
    <property type="entry name" value="Cobalamin-binding domain"/>
    <property type="match status" value="1"/>
</dbReference>
<dbReference type="PANTHER" id="PTHR43409:SF16">
    <property type="entry name" value="SLR0320 PROTEIN"/>
    <property type="match status" value="1"/>
</dbReference>
<dbReference type="Proteomes" id="UP000054010">
    <property type="component" value="Unassembled WGS sequence"/>
</dbReference>
<evidence type="ECO:0000256" key="3">
    <source>
        <dbReference type="ARBA" id="ARBA00022723"/>
    </source>
</evidence>